<sequence>MKARNIARFAVVGHPNKGKSSIVSTLSQNDDVVISSRSGTTEKAEIITVDTANGGYQLIDTPGFQRPLKVLRWLNEQGANASERAKVLAKFVNDNQCRQQFPDEVELLRPIVNGAAILYVVDGSRPYGAEYEAEMEILRWSGQPSMALINPIESVDHVKEWESALLQYFKSVQVFNPMKADFEKQIALLKTFSHLNAGWSETLLQTIDDLQFQRQQQREQSIMLLSRLVEDLCQHQESQKVLTPQQADKIKPLLEKKYHQWMRDRETQAVKELMAIYGHFQSDVVASNLDLPPDLFDCGQWFAWGLDKKQLVYAATATGALGGAAFDAAVAGSSFMLGALGGGLLGASSAWFGADKLADLSVQGLPVGGYEARLGPIKNRNFPYVVIGRFIHLHAQISQRSHASRETLALNAADFQQRVQNLEKSTQRELHQECERLIKQRPTDHLEQALSPLFSNV</sequence>
<dbReference type="EMBL" id="JAATNW010000002">
    <property type="protein sequence ID" value="NMH59247.1"/>
    <property type="molecule type" value="Genomic_DNA"/>
</dbReference>
<comment type="caution">
    <text evidence="2">The sequence shown here is derived from an EMBL/GenBank/DDBJ whole genome shotgun (WGS) entry which is preliminary data.</text>
</comment>
<proteinExistence type="predicted"/>
<gene>
    <name evidence="2" type="ORF">HCJ96_04335</name>
</gene>
<accession>A0ABX1R1A3</accession>
<name>A0ABX1R1A3_9ALTE</name>
<keyword evidence="3" id="KW-1185">Reference proteome</keyword>
<evidence type="ECO:0000313" key="2">
    <source>
        <dbReference type="EMBL" id="NMH59247.1"/>
    </source>
</evidence>
<evidence type="ECO:0000313" key="3">
    <source>
        <dbReference type="Proteomes" id="UP000709336"/>
    </source>
</evidence>
<dbReference type="InterPro" id="IPR021871">
    <property type="entry name" value="DUF3482"/>
</dbReference>
<dbReference type="InterPro" id="IPR027417">
    <property type="entry name" value="P-loop_NTPase"/>
</dbReference>
<feature type="domain" description="G" evidence="1">
    <location>
        <begin position="9"/>
        <end position="97"/>
    </location>
</feature>
<dbReference type="Gene3D" id="3.40.50.300">
    <property type="entry name" value="P-loop containing nucleotide triphosphate hydrolases"/>
    <property type="match status" value="1"/>
</dbReference>
<protein>
    <submittedName>
        <fullName evidence="2">GTPase/DUF3482 domain-containing protein</fullName>
    </submittedName>
</protein>
<reference evidence="2 3" key="1">
    <citation type="submission" date="2020-03" db="EMBL/GenBank/DDBJ databases">
        <title>Alteromonas ponticola sp. nov., isolated from seawater.</title>
        <authorList>
            <person name="Yoon J.-H."/>
            <person name="Kim Y.-O."/>
        </authorList>
    </citation>
    <scope>NUCLEOTIDE SEQUENCE [LARGE SCALE GENOMIC DNA]</scope>
    <source>
        <strain evidence="2 3">MYP5</strain>
    </source>
</reference>
<dbReference type="SUPFAM" id="SSF52540">
    <property type="entry name" value="P-loop containing nucleoside triphosphate hydrolases"/>
    <property type="match status" value="1"/>
</dbReference>
<dbReference type="Proteomes" id="UP000709336">
    <property type="component" value="Unassembled WGS sequence"/>
</dbReference>
<dbReference type="Pfam" id="PF11981">
    <property type="entry name" value="DUF3482"/>
    <property type="match status" value="1"/>
</dbReference>
<dbReference type="RefSeq" id="WP_169209810.1">
    <property type="nucleotide sequence ID" value="NZ_JAATNW010000002.1"/>
</dbReference>
<evidence type="ECO:0000259" key="1">
    <source>
        <dbReference type="Pfam" id="PF01926"/>
    </source>
</evidence>
<dbReference type="Pfam" id="PF01926">
    <property type="entry name" value="MMR_HSR1"/>
    <property type="match status" value="1"/>
</dbReference>
<dbReference type="InterPro" id="IPR006073">
    <property type="entry name" value="GTP-bd"/>
</dbReference>
<organism evidence="2 3">
    <name type="scientific">Alteromonas ponticola</name>
    <dbReference type="NCBI Taxonomy" id="2720613"/>
    <lineage>
        <taxon>Bacteria</taxon>
        <taxon>Pseudomonadati</taxon>
        <taxon>Pseudomonadota</taxon>
        <taxon>Gammaproteobacteria</taxon>
        <taxon>Alteromonadales</taxon>
        <taxon>Alteromonadaceae</taxon>
        <taxon>Alteromonas/Salinimonas group</taxon>
        <taxon>Alteromonas</taxon>
    </lineage>
</organism>